<sequence length="114" mass="13404">MPGRRWYQVPIPKLPVPSMEILLTYESMLINNDIRFKLNRIMKVCVGIIFGKRREKNMAEDHECKKRGDDIASTRDDGSDDNCEEFWMYWNSHNMNDDNESDADDEGDEGNKRT</sequence>
<feature type="region of interest" description="Disordered" evidence="1">
    <location>
        <begin position="94"/>
        <end position="114"/>
    </location>
</feature>
<feature type="region of interest" description="Disordered" evidence="1">
    <location>
        <begin position="58"/>
        <end position="81"/>
    </location>
</feature>
<feature type="compositionally biased region" description="Acidic residues" evidence="1">
    <location>
        <begin position="97"/>
        <end position="108"/>
    </location>
</feature>
<accession>E9H079</accession>
<name>E9H079_DAPPU</name>
<gene>
    <name evidence="2" type="ORF">DAPPUDRAFT_323925</name>
</gene>
<dbReference type="InParanoid" id="E9H079"/>
<evidence type="ECO:0000313" key="3">
    <source>
        <dbReference type="Proteomes" id="UP000000305"/>
    </source>
</evidence>
<protein>
    <submittedName>
        <fullName evidence="2">Uncharacterized protein</fullName>
    </submittedName>
</protein>
<organism evidence="2 3">
    <name type="scientific">Daphnia pulex</name>
    <name type="common">Water flea</name>
    <dbReference type="NCBI Taxonomy" id="6669"/>
    <lineage>
        <taxon>Eukaryota</taxon>
        <taxon>Metazoa</taxon>
        <taxon>Ecdysozoa</taxon>
        <taxon>Arthropoda</taxon>
        <taxon>Crustacea</taxon>
        <taxon>Branchiopoda</taxon>
        <taxon>Diplostraca</taxon>
        <taxon>Cladocera</taxon>
        <taxon>Anomopoda</taxon>
        <taxon>Daphniidae</taxon>
        <taxon>Daphnia</taxon>
    </lineage>
</organism>
<dbReference type="Proteomes" id="UP000000305">
    <property type="component" value="Unassembled WGS sequence"/>
</dbReference>
<keyword evidence="3" id="KW-1185">Reference proteome</keyword>
<dbReference type="AlphaFoldDB" id="E9H079"/>
<proteinExistence type="predicted"/>
<evidence type="ECO:0000313" key="2">
    <source>
        <dbReference type="EMBL" id="EFX74752.1"/>
    </source>
</evidence>
<dbReference type="KEGG" id="dpx:DAPPUDRAFT_323925"/>
<feature type="compositionally biased region" description="Basic and acidic residues" evidence="1">
    <location>
        <begin position="58"/>
        <end position="77"/>
    </location>
</feature>
<evidence type="ECO:0000256" key="1">
    <source>
        <dbReference type="SAM" id="MobiDB-lite"/>
    </source>
</evidence>
<dbReference type="EMBL" id="GL732580">
    <property type="protein sequence ID" value="EFX74752.1"/>
    <property type="molecule type" value="Genomic_DNA"/>
</dbReference>
<dbReference type="HOGENOM" id="CLU_2123528_0_0_1"/>
<reference evidence="2 3" key="1">
    <citation type="journal article" date="2011" name="Science">
        <title>The ecoresponsive genome of Daphnia pulex.</title>
        <authorList>
            <person name="Colbourne J.K."/>
            <person name="Pfrender M.E."/>
            <person name="Gilbert D."/>
            <person name="Thomas W.K."/>
            <person name="Tucker A."/>
            <person name="Oakley T.H."/>
            <person name="Tokishita S."/>
            <person name="Aerts A."/>
            <person name="Arnold G.J."/>
            <person name="Basu M.K."/>
            <person name="Bauer D.J."/>
            <person name="Caceres C.E."/>
            <person name="Carmel L."/>
            <person name="Casola C."/>
            <person name="Choi J.H."/>
            <person name="Detter J.C."/>
            <person name="Dong Q."/>
            <person name="Dusheyko S."/>
            <person name="Eads B.D."/>
            <person name="Frohlich T."/>
            <person name="Geiler-Samerotte K.A."/>
            <person name="Gerlach D."/>
            <person name="Hatcher P."/>
            <person name="Jogdeo S."/>
            <person name="Krijgsveld J."/>
            <person name="Kriventseva E.V."/>
            <person name="Kultz D."/>
            <person name="Laforsch C."/>
            <person name="Lindquist E."/>
            <person name="Lopez J."/>
            <person name="Manak J.R."/>
            <person name="Muller J."/>
            <person name="Pangilinan J."/>
            <person name="Patwardhan R.P."/>
            <person name="Pitluck S."/>
            <person name="Pritham E.J."/>
            <person name="Rechtsteiner A."/>
            <person name="Rho M."/>
            <person name="Rogozin I.B."/>
            <person name="Sakarya O."/>
            <person name="Salamov A."/>
            <person name="Schaack S."/>
            <person name="Shapiro H."/>
            <person name="Shiga Y."/>
            <person name="Skalitzky C."/>
            <person name="Smith Z."/>
            <person name="Souvorov A."/>
            <person name="Sung W."/>
            <person name="Tang Z."/>
            <person name="Tsuchiya D."/>
            <person name="Tu H."/>
            <person name="Vos H."/>
            <person name="Wang M."/>
            <person name="Wolf Y.I."/>
            <person name="Yamagata H."/>
            <person name="Yamada T."/>
            <person name="Ye Y."/>
            <person name="Shaw J.R."/>
            <person name="Andrews J."/>
            <person name="Crease T.J."/>
            <person name="Tang H."/>
            <person name="Lucas S.M."/>
            <person name="Robertson H.M."/>
            <person name="Bork P."/>
            <person name="Koonin E.V."/>
            <person name="Zdobnov E.M."/>
            <person name="Grigoriev I.V."/>
            <person name="Lynch M."/>
            <person name="Boore J.L."/>
        </authorList>
    </citation>
    <scope>NUCLEOTIDE SEQUENCE [LARGE SCALE GENOMIC DNA]</scope>
</reference>